<keyword evidence="2" id="KW-0472">Membrane</keyword>
<protein>
    <submittedName>
        <fullName evidence="3">Uncharacterized protein</fullName>
    </submittedName>
</protein>
<organism evidence="3 4">
    <name type="scientific">Halopiger aswanensis</name>
    <dbReference type="NCBI Taxonomy" id="148449"/>
    <lineage>
        <taxon>Archaea</taxon>
        <taxon>Methanobacteriati</taxon>
        <taxon>Methanobacteriota</taxon>
        <taxon>Stenosarchaea group</taxon>
        <taxon>Halobacteria</taxon>
        <taxon>Halobacteriales</taxon>
        <taxon>Natrialbaceae</taxon>
        <taxon>Halopiger</taxon>
    </lineage>
</organism>
<proteinExistence type="predicted"/>
<evidence type="ECO:0000313" key="4">
    <source>
        <dbReference type="Proteomes" id="UP000283805"/>
    </source>
</evidence>
<keyword evidence="2" id="KW-0812">Transmembrane</keyword>
<evidence type="ECO:0000313" key="3">
    <source>
        <dbReference type="EMBL" id="RKD95443.1"/>
    </source>
</evidence>
<keyword evidence="4" id="KW-1185">Reference proteome</keyword>
<keyword evidence="2" id="KW-1133">Transmembrane helix</keyword>
<reference evidence="3 4" key="1">
    <citation type="submission" date="2018-09" db="EMBL/GenBank/DDBJ databases">
        <title>Genomic Encyclopedia of Archaeal and Bacterial Type Strains, Phase II (KMG-II): from individual species to whole genera.</title>
        <authorList>
            <person name="Goeker M."/>
        </authorList>
    </citation>
    <scope>NUCLEOTIDE SEQUENCE [LARGE SCALE GENOMIC DNA]</scope>
    <source>
        <strain evidence="3 4">DSM 13151</strain>
    </source>
</reference>
<dbReference type="Proteomes" id="UP000283805">
    <property type="component" value="Unassembled WGS sequence"/>
</dbReference>
<accession>A0A419WIY8</accession>
<gene>
    <name evidence="3" type="ORF">ATJ93_2297</name>
</gene>
<comment type="caution">
    <text evidence="3">The sequence shown here is derived from an EMBL/GenBank/DDBJ whole genome shotgun (WGS) entry which is preliminary data.</text>
</comment>
<dbReference type="EMBL" id="RAPO01000002">
    <property type="protein sequence ID" value="RKD95443.1"/>
    <property type="molecule type" value="Genomic_DNA"/>
</dbReference>
<evidence type="ECO:0000256" key="2">
    <source>
        <dbReference type="SAM" id="Phobius"/>
    </source>
</evidence>
<name>A0A419WIY8_9EURY</name>
<feature type="region of interest" description="Disordered" evidence="1">
    <location>
        <begin position="1"/>
        <end position="27"/>
    </location>
</feature>
<evidence type="ECO:0000256" key="1">
    <source>
        <dbReference type="SAM" id="MobiDB-lite"/>
    </source>
</evidence>
<dbReference type="AlphaFoldDB" id="A0A419WIY8"/>
<feature type="transmembrane region" description="Helical" evidence="2">
    <location>
        <begin position="63"/>
        <end position="88"/>
    </location>
</feature>
<sequence length="90" mass="9401">MDAGMDGSEADSELVNNTIELEEDPSDSGAAVLESMGYVDSDAGTPRTDDHFTGSKTSILKSIVILAVAAVFVSSLLYYVVSSILVVISI</sequence>